<sequence length="103" mass="11213">MAPEWCGMRARDGLGKGSRATAYNSRSRKTVVSSAPFRHDNLCSIFIKRGCPSCLLTPRPPPLDVTLRCGGRLKASAKYLRNSPADTLPTCCLDCLSVQDDVI</sequence>
<evidence type="ECO:0000313" key="2">
    <source>
        <dbReference type="Proteomes" id="UP000324222"/>
    </source>
</evidence>
<protein>
    <submittedName>
        <fullName evidence="1">Uncharacterized protein</fullName>
    </submittedName>
</protein>
<dbReference type="AlphaFoldDB" id="A0A5B7G9M5"/>
<comment type="caution">
    <text evidence="1">The sequence shown here is derived from an EMBL/GenBank/DDBJ whole genome shotgun (WGS) entry which is preliminary data.</text>
</comment>
<name>A0A5B7G9M5_PORTR</name>
<evidence type="ECO:0000313" key="1">
    <source>
        <dbReference type="EMBL" id="MPC54186.1"/>
    </source>
</evidence>
<dbReference type="EMBL" id="VSRR010012175">
    <property type="protein sequence ID" value="MPC54186.1"/>
    <property type="molecule type" value="Genomic_DNA"/>
</dbReference>
<keyword evidence="2" id="KW-1185">Reference proteome</keyword>
<accession>A0A5B7G9M5</accession>
<proteinExistence type="predicted"/>
<dbReference type="Proteomes" id="UP000324222">
    <property type="component" value="Unassembled WGS sequence"/>
</dbReference>
<organism evidence="1 2">
    <name type="scientific">Portunus trituberculatus</name>
    <name type="common">Swimming crab</name>
    <name type="synonym">Neptunus trituberculatus</name>
    <dbReference type="NCBI Taxonomy" id="210409"/>
    <lineage>
        <taxon>Eukaryota</taxon>
        <taxon>Metazoa</taxon>
        <taxon>Ecdysozoa</taxon>
        <taxon>Arthropoda</taxon>
        <taxon>Crustacea</taxon>
        <taxon>Multicrustacea</taxon>
        <taxon>Malacostraca</taxon>
        <taxon>Eumalacostraca</taxon>
        <taxon>Eucarida</taxon>
        <taxon>Decapoda</taxon>
        <taxon>Pleocyemata</taxon>
        <taxon>Brachyura</taxon>
        <taxon>Eubrachyura</taxon>
        <taxon>Portunoidea</taxon>
        <taxon>Portunidae</taxon>
        <taxon>Portuninae</taxon>
        <taxon>Portunus</taxon>
    </lineage>
</organism>
<gene>
    <name evidence="1" type="ORF">E2C01_048094</name>
</gene>
<reference evidence="1 2" key="1">
    <citation type="submission" date="2019-05" db="EMBL/GenBank/DDBJ databases">
        <title>Another draft genome of Portunus trituberculatus and its Hox gene families provides insights of decapod evolution.</title>
        <authorList>
            <person name="Jeong J.-H."/>
            <person name="Song I."/>
            <person name="Kim S."/>
            <person name="Choi T."/>
            <person name="Kim D."/>
            <person name="Ryu S."/>
            <person name="Kim W."/>
        </authorList>
    </citation>
    <scope>NUCLEOTIDE SEQUENCE [LARGE SCALE GENOMIC DNA]</scope>
    <source>
        <tissue evidence="1">Muscle</tissue>
    </source>
</reference>